<dbReference type="Proteomes" id="UP001501057">
    <property type="component" value="Unassembled WGS sequence"/>
</dbReference>
<reference evidence="3" key="1">
    <citation type="journal article" date="2019" name="Int. J. Syst. Evol. Microbiol.">
        <title>The Global Catalogue of Microorganisms (GCM) 10K type strain sequencing project: providing services to taxonomists for standard genome sequencing and annotation.</title>
        <authorList>
            <consortium name="The Broad Institute Genomics Platform"/>
            <consortium name="The Broad Institute Genome Sequencing Center for Infectious Disease"/>
            <person name="Wu L."/>
            <person name="Ma J."/>
        </authorList>
    </citation>
    <scope>NUCLEOTIDE SEQUENCE [LARGE SCALE GENOMIC DNA]</scope>
    <source>
        <strain evidence="3">JCM 13518</strain>
    </source>
</reference>
<keyword evidence="3" id="KW-1185">Reference proteome</keyword>
<evidence type="ECO:0000256" key="1">
    <source>
        <dbReference type="SAM" id="MobiDB-lite"/>
    </source>
</evidence>
<feature type="region of interest" description="Disordered" evidence="1">
    <location>
        <begin position="1"/>
        <end position="25"/>
    </location>
</feature>
<proteinExistence type="predicted"/>
<sequence>MLVVAENDAEGTSVGRQRRSRIAGGARSKTIGVRVTPEERAEVERLAGERGMTPPELLLSAALTESIEGADQVAERRLVAAELMAVQRIIGRTADNMNQIAKKANTVHEVPSDFTAAVAEARTVWFRCEQVLEEFVELNRRAGA</sequence>
<gene>
    <name evidence="2" type="ORF">GCM10009710_36720</name>
</gene>
<evidence type="ECO:0008006" key="4">
    <source>
        <dbReference type="Google" id="ProtNLM"/>
    </source>
</evidence>
<organism evidence="2 3">
    <name type="scientific">Aeromicrobium alkaliterrae</name>
    <dbReference type="NCBI Taxonomy" id="302168"/>
    <lineage>
        <taxon>Bacteria</taxon>
        <taxon>Bacillati</taxon>
        <taxon>Actinomycetota</taxon>
        <taxon>Actinomycetes</taxon>
        <taxon>Propionibacteriales</taxon>
        <taxon>Nocardioidaceae</taxon>
        <taxon>Aeromicrobium</taxon>
    </lineage>
</organism>
<dbReference type="InterPro" id="IPR053842">
    <property type="entry name" value="NikA-like"/>
</dbReference>
<protein>
    <recommendedName>
        <fullName evidence="4">Plasmid mobilization relaxosome protein MobC</fullName>
    </recommendedName>
</protein>
<evidence type="ECO:0000313" key="3">
    <source>
        <dbReference type="Proteomes" id="UP001501057"/>
    </source>
</evidence>
<accession>A0ABP4WFX3</accession>
<dbReference type="EMBL" id="BAAAME010000011">
    <property type="protein sequence ID" value="GAA1753826.1"/>
    <property type="molecule type" value="Genomic_DNA"/>
</dbReference>
<dbReference type="Pfam" id="PF21983">
    <property type="entry name" value="NikA-like"/>
    <property type="match status" value="1"/>
</dbReference>
<evidence type="ECO:0000313" key="2">
    <source>
        <dbReference type="EMBL" id="GAA1753826.1"/>
    </source>
</evidence>
<comment type="caution">
    <text evidence="2">The sequence shown here is derived from an EMBL/GenBank/DDBJ whole genome shotgun (WGS) entry which is preliminary data.</text>
</comment>
<name>A0ABP4WFX3_9ACTN</name>